<proteinExistence type="predicted"/>
<dbReference type="EMBL" id="CAJMXA010003413">
    <property type="protein sequence ID" value="CAE6494844.1"/>
    <property type="molecule type" value="Genomic_DNA"/>
</dbReference>
<evidence type="ECO:0000256" key="1">
    <source>
        <dbReference type="SAM" id="MobiDB-lite"/>
    </source>
</evidence>
<evidence type="ECO:0000313" key="2">
    <source>
        <dbReference type="EMBL" id="CAE6494844.1"/>
    </source>
</evidence>
<dbReference type="Proteomes" id="UP000663853">
    <property type="component" value="Unassembled WGS sequence"/>
</dbReference>
<comment type="caution">
    <text evidence="2">The sequence shown here is derived from an EMBL/GenBank/DDBJ whole genome shotgun (WGS) entry which is preliminary data.</text>
</comment>
<organism evidence="2 3">
    <name type="scientific">Rhizoctonia solani</name>
    <dbReference type="NCBI Taxonomy" id="456999"/>
    <lineage>
        <taxon>Eukaryota</taxon>
        <taxon>Fungi</taxon>
        <taxon>Dikarya</taxon>
        <taxon>Basidiomycota</taxon>
        <taxon>Agaricomycotina</taxon>
        <taxon>Agaricomycetes</taxon>
        <taxon>Cantharellales</taxon>
        <taxon>Ceratobasidiaceae</taxon>
        <taxon>Rhizoctonia</taxon>
    </lineage>
</organism>
<accession>A0A8H3CT49</accession>
<gene>
    <name evidence="2" type="ORF">RDB_LOCUS105194</name>
</gene>
<sequence length="134" mass="14723">IAGQFLDIISYLIDVGLHTPCRIKEEDSFFEIVPFARSFIVEMDGTKKYSPPLEVTKNGLGSPGGNAAVVGRTRAKPSTLITFRGSSAATTFKRTWSPSWYFSSLSSFTVRSSPDEPFAGGPPMIGSWPEKRRE</sequence>
<reference evidence="2" key="1">
    <citation type="submission" date="2021-01" db="EMBL/GenBank/DDBJ databases">
        <authorList>
            <person name="Kaushik A."/>
        </authorList>
    </citation>
    <scope>NUCLEOTIDE SEQUENCE</scope>
    <source>
        <strain evidence="2">AG6-10EEA</strain>
    </source>
</reference>
<dbReference type="AlphaFoldDB" id="A0A8H3CT49"/>
<protein>
    <submittedName>
        <fullName evidence="2">Uncharacterized protein</fullName>
    </submittedName>
</protein>
<name>A0A8H3CT49_9AGAM</name>
<feature type="non-terminal residue" evidence="2">
    <location>
        <position position="1"/>
    </location>
</feature>
<feature type="region of interest" description="Disordered" evidence="1">
    <location>
        <begin position="113"/>
        <end position="134"/>
    </location>
</feature>
<evidence type="ECO:0000313" key="3">
    <source>
        <dbReference type="Proteomes" id="UP000663853"/>
    </source>
</evidence>